<accession>A0ABN1G1K8</accession>
<keyword evidence="3" id="KW-1185">Reference proteome</keyword>
<keyword evidence="1" id="KW-0472">Membrane</keyword>
<proteinExistence type="predicted"/>
<evidence type="ECO:0000313" key="3">
    <source>
        <dbReference type="Proteomes" id="UP001424441"/>
    </source>
</evidence>
<keyword evidence="1" id="KW-0812">Transmembrane</keyword>
<gene>
    <name evidence="2" type="ORF">GCM10008943_17120</name>
</gene>
<dbReference type="Proteomes" id="UP001424441">
    <property type="component" value="Unassembled WGS sequence"/>
</dbReference>
<comment type="caution">
    <text evidence="2">The sequence shown here is derived from an EMBL/GenBank/DDBJ whole genome shotgun (WGS) entry which is preliminary data.</text>
</comment>
<protein>
    <submittedName>
        <fullName evidence="2">Uncharacterized protein</fullName>
    </submittedName>
</protein>
<evidence type="ECO:0000256" key="1">
    <source>
        <dbReference type="SAM" id="Phobius"/>
    </source>
</evidence>
<reference evidence="2 3" key="1">
    <citation type="journal article" date="2019" name="Int. J. Syst. Evol. Microbiol.">
        <title>The Global Catalogue of Microorganisms (GCM) 10K type strain sequencing project: providing services to taxonomists for standard genome sequencing and annotation.</title>
        <authorList>
            <consortium name="The Broad Institute Genomics Platform"/>
            <consortium name="The Broad Institute Genome Sequencing Center for Infectious Disease"/>
            <person name="Wu L."/>
            <person name="Ma J."/>
        </authorList>
    </citation>
    <scope>NUCLEOTIDE SEQUENCE [LARGE SCALE GENOMIC DNA]</scope>
    <source>
        <strain evidence="2 3">JCM 15115</strain>
    </source>
</reference>
<keyword evidence="1" id="KW-1133">Transmembrane helix</keyword>
<feature type="transmembrane region" description="Helical" evidence="1">
    <location>
        <begin position="21"/>
        <end position="41"/>
    </location>
</feature>
<organism evidence="2 3">
    <name type="scientific">Paenochrobactrum glaciei</name>
    <dbReference type="NCBI Taxonomy" id="486407"/>
    <lineage>
        <taxon>Bacteria</taxon>
        <taxon>Pseudomonadati</taxon>
        <taxon>Pseudomonadota</taxon>
        <taxon>Alphaproteobacteria</taxon>
        <taxon>Hyphomicrobiales</taxon>
        <taxon>Brucellaceae</taxon>
        <taxon>Paenochrobactrum</taxon>
    </lineage>
</organism>
<feature type="transmembrane region" description="Helical" evidence="1">
    <location>
        <begin position="61"/>
        <end position="83"/>
    </location>
</feature>
<evidence type="ECO:0000313" key="2">
    <source>
        <dbReference type="EMBL" id="GAA0602292.1"/>
    </source>
</evidence>
<name>A0ABN1G1K8_9HYPH</name>
<sequence length="92" mass="9633">MRRSAIPLIKNGHPWRAMAWPVLKWATVIGVLLGFGAGTLSMLSGNIISINGTAISGWYGVWSLTLALGIAGFLFGLIGALLVRAVGIAAEK</sequence>
<dbReference type="EMBL" id="BAAADE010000002">
    <property type="protein sequence ID" value="GAA0602292.1"/>
    <property type="molecule type" value="Genomic_DNA"/>
</dbReference>